<keyword evidence="4" id="KW-1185">Reference proteome</keyword>
<feature type="region of interest" description="Disordered" evidence="1">
    <location>
        <begin position="1"/>
        <end position="40"/>
    </location>
</feature>
<gene>
    <name evidence="3" type="ORF">QZM70_15210</name>
</gene>
<dbReference type="SUPFAM" id="SSF48452">
    <property type="entry name" value="TPR-like"/>
    <property type="match status" value="1"/>
</dbReference>
<dbReference type="Gene3D" id="1.25.40.10">
    <property type="entry name" value="Tetratricopeptide repeat domain"/>
    <property type="match status" value="2"/>
</dbReference>
<feature type="compositionally biased region" description="Basic residues" evidence="1">
    <location>
        <begin position="9"/>
        <end position="19"/>
    </location>
</feature>
<comment type="caution">
    <text evidence="3">The sequence shown here is derived from an EMBL/GenBank/DDBJ whole genome shotgun (WGS) entry which is preliminary data.</text>
</comment>
<evidence type="ECO:0000313" key="4">
    <source>
        <dbReference type="Proteomes" id="UP001172217"/>
    </source>
</evidence>
<dbReference type="Proteomes" id="UP001172217">
    <property type="component" value="Unassembled WGS sequence"/>
</dbReference>
<dbReference type="RefSeq" id="WP_124919377.1">
    <property type="nucleotide sequence ID" value="NZ_JAUJQA010000014.1"/>
</dbReference>
<dbReference type="InterPro" id="IPR048987">
    <property type="entry name" value="PIN-TPR-GreABC"/>
</dbReference>
<evidence type="ECO:0000256" key="1">
    <source>
        <dbReference type="SAM" id="MobiDB-lite"/>
    </source>
</evidence>
<evidence type="ECO:0000313" key="3">
    <source>
        <dbReference type="EMBL" id="MDN7524291.1"/>
    </source>
</evidence>
<evidence type="ECO:0000259" key="2">
    <source>
        <dbReference type="Pfam" id="PF20698"/>
    </source>
</evidence>
<proteinExistence type="predicted"/>
<reference evidence="3" key="1">
    <citation type="submission" date="2023-07" db="EMBL/GenBank/DDBJ databases">
        <title>A collection of bacterial strains from the Burkholderia cepacia Research Laboratory and Repository.</title>
        <authorList>
            <person name="Lipuma J."/>
            <person name="Spilker T."/>
            <person name="Caverly L."/>
        </authorList>
    </citation>
    <scope>NUCLEOTIDE SEQUENCE</scope>
    <source>
        <strain evidence="3">AU45194</strain>
    </source>
</reference>
<dbReference type="Pfam" id="PF20698">
    <property type="entry name" value="PIN-TPR-GreABC"/>
    <property type="match status" value="1"/>
</dbReference>
<organism evidence="3 4">
    <name type="scientific">Burkholderia orbicola</name>
    <dbReference type="NCBI Taxonomy" id="2978683"/>
    <lineage>
        <taxon>Bacteria</taxon>
        <taxon>Pseudomonadati</taxon>
        <taxon>Pseudomonadota</taxon>
        <taxon>Betaproteobacteria</taxon>
        <taxon>Burkholderiales</taxon>
        <taxon>Burkholderiaceae</taxon>
        <taxon>Burkholderia</taxon>
        <taxon>Burkholderia cepacia complex</taxon>
    </lineage>
</organism>
<dbReference type="EMBL" id="JAUJQL010000008">
    <property type="protein sequence ID" value="MDN7524291.1"/>
    <property type="molecule type" value="Genomic_DNA"/>
</dbReference>
<name>A0ABT8NRS4_9BURK</name>
<protein>
    <submittedName>
        <fullName evidence="3">Tetratricopeptide repeat protein</fullName>
    </submittedName>
</protein>
<feature type="domain" description="PIN" evidence="2">
    <location>
        <begin position="1140"/>
        <end position="1277"/>
    </location>
</feature>
<dbReference type="InterPro" id="IPR011990">
    <property type="entry name" value="TPR-like_helical_dom_sf"/>
</dbReference>
<sequence>MKTNTNTKKQTRRPGKSSQRKSSTEGMAKSAASSASTGGQGVTFENRAQAVKLIHMCLGAPSPGIAEGWVIAELRFQARAHGPQTDDLVCTVENSAGHRHRVFFQMKSGLTARRSTKAFQDAVGGAWLDYQQPELFSRGKDRIVIVHDADGRHHMSGATAVAKAASLSLSSREWLEKIDAVGVSNALKRNAVSAFKTVVASFARRPIDDEELYTFLQHVSFLAHDLKEDGTPEHVQLVNLIRSSLLSSGYTADPNHVWSKFVTSCMSLNASAGGIALDSLAEVIGDDLARAFKIIRDASAQQYTLGAHAGAWNHGTSPVGVAVGISTATLPTGNTGGQSAIPASRESSENKLISRQLDQLNTRIREGRYRDALNDLGKLGEDLEPFDAHQRARWYLMRGTCRFNLDRDQDAAADFLKAAALCDDDDKLAAARVRGLLLANDFAAAEKAGHEALERFPQSLSVWLIAKNAELVRGGSLAEDAIPCEYRQEADAFQLVAFSRYRAGDINGAAAAARKALDLQDVSFFNRDRALGYTLEWVAASPLNIAFRMLDTAELNALGDVAAAFEPRHEKLWTVQSTATLKATVVNLGYVYVLLKRTNDALDLLREARARSIDGSEFIRLEIEAHRGGGDIDRALEVGLSSLHAMPADALVTFAQTCANVGKLEPIERAIEAAANLPTDCERAVESIRVLLWQALAKDGRHDEVMKQLEAQDLSTSTSIAAIAVGSDMLRRAGRLERADSLLARAATLVNQTGVEQERYMLAMAYFQAGRFEECAEIYAAMLRSGVHSELHSDLLFCYMRLGAYAKARQLLDSLHESWIENDGARHLAMELGQEVGDWALLKQLSLVQLRHYPGQAMSWLFRLTTAARDSDGELLSVLDQIPELLEGTSRELTQIATCEMSHGFEERGLRRLYRMRRLNMADVDVAAAHLAGHLAVHKALPHLEVSRPVIEEGTYFTVVDNAGRPFTRAVDPIGFDGLPDADEFRSASSTDVAPFIGAIVGSEVAVAQTFDEPKVFKVVTIGSAYRRLLDTTHEMLKGSITQSSYVSVINLPEDEHGALDFSQLKAQLHRSSEVGRQIMEGYRKAPFTIGGVCRMMGRGVVDAVCGWPNQEAKLDVGGGSEAHRAEAESLLSRSDAGYVIDAATLIELGRLDCLHALSSLPKLYCSTKTYGLLRDELEESQRVRASGTAIEHNGELAIVEVTEQDWGRRTAMLQDVVDAIDTYCEVRPSYGPADWHRAPQGFRDVISTEEAATLALGMELDATLLCLDARLRLIGASFGLAGVWPQALLASCRASGRMRDREYSAACMKMFWSGRNFISLTADDLISALYQGTEWARATVTSLRTHLAEDDIDFGSALRVSLDFLSKLTNSGRGQFGFLIEVTEFVIGGLARHRRCPENLAETAKNALQSAPAIRAQGEAALELLFGVIENACARARTEATALEFKGQILYCSAPPWLLNGLSSHDAAVLRNVASDEMPVEDVGTFDHNSTSGIDIESE</sequence>
<accession>A0ABT8NRS4</accession>